<name>A0A966M3T5_9PROT</name>
<reference evidence="1" key="1">
    <citation type="submission" date="2018-10" db="EMBL/GenBank/DDBJ databases">
        <title>Iterative Subtractive Binning of Freshwater Chronoseries Metagenomes Recovers Nearly Complete Genomes from over Four Hundred Novel Species.</title>
        <authorList>
            <person name="Rodriguez-R L.M."/>
            <person name="Tsementzi D."/>
            <person name="Luo C."/>
            <person name="Konstantinidis K.T."/>
        </authorList>
    </citation>
    <scope>NUCLEOTIDE SEQUENCE</scope>
    <source>
        <strain evidence="1">WB8_2A_004</strain>
    </source>
</reference>
<accession>A0A966M3T5</accession>
<dbReference type="Proteomes" id="UP000747791">
    <property type="component" value="Unassembled WGS sequence"/>
</dbReference>
<evidence type="ECO:0000313" key="2">
    <source>
        <dbReference type="Proteomes" id="UP000747791"/>
    </source>
</evidence>
<organism evidence="1 2">
    <name type="scientific">Candidatus Fonsibacter lacus</name>
    <dbReference type="NCBI Taxonomy" id="2576439"/>
    <lineage>
        <taxon>Bacteria</taxon>
        <taxon>Pseudomonadati</taxon>
        <taxon>Pseudomonadota</taxon>
        <taxon>Alphaproteobacteria</taxon>
        <taxon>Candidatus Pelagibacterales</taxon>
        <taxon>Candidatus Pelagibacterales incertae sedis</taxon>
        <taxon>Candidatus Fonsibacter</taxon>
    </lineage>
</organism>
<dbReference type="EMBL" id="RGOB01000168">
    <property type="protein sequence ID" value="NCU53496.1"/>
    <property type="molecule type" value="Genomic_DNA"/>
</dbReference>
<proteinExistence type="predicted"/>
<dbReference type="PROSITE" id="PS51257">
    <property type="entry name" value="PROKAR_LIPOPROTEIN"/>
    <property type="match status" value="1"/>
</dbReference>
<protein>
    <recommendedName>
        <fullName evidence="3">BON domain-containing protein</fullName>
    </recommendedName>
</protein>
<evidence type="ECO:0008006" key="3">
    <source>
        <dbReference type="Google" id="ProtNLM"/>
    </source>
</evidence>
<dbReference type="AlphaFoldDB" id="A0A966M3T5"/>
<evidence type="ECO:0000313" key="1">
    <source>
        <dbReference type="EMBL" id="NCU53496.1"/>
    </source>
</evidence>
<comment type="caution">
    <text evidence="1">The sequence shown here is derived from an EMBL/GenBank/DDBJ whole genome shotgun (WGS) entry which is preliminary data.</text>
</comment>
<sequence>MRFLKVIFISLFLTSCIGNITSTVFGVGVNINLDPRSPGLYLDDKLAETLIMKKIVQHDYKQIFLNVKVIDGTAILSGRVEKAEDKLKMTKFAWVS</sequence>
<feature type="non-terminal residue" evidence="1">
    <location>
        <position position="96"/>
    </location>
</feature>
<gene>
    <name evidence="1" type="ORF">EBX74_04335</name>
</gene>